<accession>A0A1Y2D8P6</accession>
<dbReference type="PANTHER" id="PTHR33048:SF15">
    <property type="entry name" value="INTEGRAL MEMBRANE PROTEIN"/>
    <property type="match status" value="1"/>
</dbReference>
<dbReference type="GeneID" id="63773998"/>
<gene>
    <name evidence="9" type="ORF">BCR38DRAFT_403057</name>
</gene>
<keyword evidence="2 7" id="KW-0812">Transmembrane</keyword>
<evidence type="ECO:0000313" key="9">
    <source>
        <dbReference type="EMBL" id="ORY55632.1"/>
    </source>
</evidence>
<comment type="subcellular location">
    <subcellularLocation>
        <location evidence="1">Membrane</location>
        <topology evidence="1">Multi-pass membrane protein</topology>
    </subcellularLocation>
</comment>
<evidence type="ECO:0000256" key="4">
    <source>
        <dbReference type="ARBA" id="ARBA00023136"/>
    </source>
</evidence>
<reference evidence="9 10" key="1">
    <citation type="submission" date="2016-07" db="EMBL/GenBank/DDBJ databases">
        <title>Pervasive Adenine N6-methylation of Active Genes in Fungi.</title>
        <authorList>
            <consortium name="DOE Joint Genome Institute"/>
            <person name="Mondo S.J."/>
            <person name="Dannebaum R.O."/>
            <person name="Kuo R.C."/>
            <person name="Labutti K."/>
            <person name="Haridas S."/>
            <person name="Kuo A."/>
            <person name="Salamov A."/>
            <person name="Ahrendt S.R."/>
            <person name="Lipzen A."/>
            <person name="Sullivan W."/>
            <person name="Andreopoulos W.B."/>
            <person name="Clum A."/>
            <person name="Lindquist E."/>
            <person name="Daum C."/>
            <person name="Ramamoorthy G.K."/>
            <person name="Gryganskyi A."/>
            <person name="Culley D."/>
            <person name="Magnuson J.K."/>
            <person name="James T.Y."/>
            <person name="O'Malley M.A."/>
            <person name="Stajich J.E."/>
            <person name="Spatafora J.W."/>
            <person name="Visel A."/>
            <person name="Grigoriev I.V."/>
        </authorList>
    </citation>
    <scope>NUCLEOTIDE SEQUENCE [LARGE SCALE GENOMIC DNA]</scope>
    <source>
        <strain evidence="9 10">CBS 129021</strain>
    </source>
</reference>
<feature type="transmembrane region" description="Helical" evidence="7">
    <location>
        <begin position="219"/>
        <end position="244"/>
    </location>
</feature>
<dbReference type="Pfam" id="PF20684">
    <property type="entry name" value="Fung_rhodopsin"/>
    <property type="match status" value="1"/>
</dbReference>
<feature type="transmembrane region" description="Helical" evidence="7">
    <location>
        <begin position="94"/>
        <end position="111"/>
    </location>
</feature>
<evidence type="ECO:0000256" key="3">
    <source>
        <dbReference type="ARBA" id="ARBA00022989"/>
    </source>
</evidence>
<dbReference type="PANTHER" id="PTHR33048">
    <property type="entry name" value="PTH11-LIKE INTEGRAL MEMBRANE PROTEIN (AFU_ORTHOLOGUE AFUA_5G11245)"/>
    <property type="match status" value="1"/>
</dbReference>
<keyword evidence="4 7" id="KW-0472">Membrane</keyword>
<dbReference type="InterPro" id="IPR052337">
    <property type="entry name" value="SAT4-like"/>
</dbReference>
<feature type="compositionally biased region" description="Polar residues" evidence="6">
    <location>
        <begin position="329"/>
        <end position="340"/>
    </location>
</feature>
<evidence type="ECO:0000259" key="8">
    <source>
        <dbReference type="Pfam" id="PF20684"/>
    </source>
</evidence>
<evidence type="ECO:0000256" key="6">
    <source>
        <dbReference type="SAM" id="MobiDB-lite"/>
    </source>
</evidence>
<feature type="region of interest" description="Disordered" evidence="6">
    <location>
        <begin position="288"/>
        <end position="347"/>
    </location>
</feature>
<protein>
    <recommendedName>
        <fullName evidence="8">Rhodopsin domain-containing protein</fullName>
    </recommendedName>
</protein>
<feature type="transmembrane region" description="Helical" evidence="7">
    <location>
        <begin position="131"/>
        <end position="154"/>
    </location>
</feature>
<keyword evidence="3 7" id="KW-1133">Transmembrane helix</keyword>
<dbReference type="AlphaFoldDB" id="A0A1Y2D8P6"/>
<dbReference type="RefSeq" id="XP_040709690.1">
    <property type="nucleotide sequence ID" value="XM_040857786.1"/>
</dbReference>
<evidence type="ECO:0000256" key="7">
    <source>
        <dbReference type="SAM" id="Phobius"/>
    </source>
</evidence>
<organism evidence="9 10">
    <name type="scientific">Pseudomassariella vexata</name>
    <dbReference type="NCBI Taxonomy" id="1141098"/>
    <lineage>
        <taxon>Eukaryota</taxon>
        <taxon>Fungi</taxon>
        <taxon>Dikarya</taxon>
        <taxon>Ascomycota</taxon>
        <taxon>Pezizomycotina</taxon>
        <taxon>Sordariomycetes</taxon>
        <taxon>Xylariomycetidae</taxon>
        <taxon>Amphisphaeriales</taxon>
        <taxon>Pseudomassariaceae</taxon>
        <taxon>Pseudomassariella</taxon>
    </lineage>
</organism>
<dbReference type="Proteomes" id="UP000193689">
    <property type="component" value="Unassembled WGS sequence"/>
</dbReference>
<evidence type="ECO:0000256" key="5">
    <source>
        <dbReference type="ARBA" id="ARBA00038359"/>
    </source>
</evidence>
<dbReference type="GO" id="GO:0016020">
    <property type="term" value="C:membrane"/>
    <property type="evidence" value="ECO:0007669"/>
    <property type="project" value="UniProtKB-SubCell"/>
</dbReference>
<keyword evidence="10" id="KW-1185">Reference proteome</keyword>
<evidence type="ECO:0000256" key="1">
    <source>
        <dbReference type="ARBA" id="ARBA00004141"/>
    </source>
</evidence>
<feature type="transmembrane region" description="Helical" evidence="7">
    <location>
        <begin position="185"/>
        <end position="207"/>
    </location>
</feature>
<evidence type="ECO:0000313" key="10">
    <source>
        <dbReference type="Proteomes" id="UP000193689"/>
    </source>
</evidence>
<dbReference type="InParanoid" id="A0A1Y2D8P6"/>
<proteinExistence type="inferred from homology"/>
<feature type="transmembrane region" description="Helical" evidence="7">
    <location>
        <begin position="20"/>
        <end position="42"/>
    </location>
</feature>
<dbReference type="InterPro" id="IPR049326">
    <property type="entry name" value="Rhodopsin_dom_fungi"/>
</dbReference>
<evidence type="ECO:0000256" key="2">
    <source>
        <dbReference type="ARBA" id="ARBA00022692"/>
    </source>
</evidence>
<sequence>MSEVDPNALFLPNLEGTALAIYVVSIVTGVVAFVVVSLRTYVRFHEQAFGLDDGLMLGGMVIYCVEIVLACLGAKSGLGTLNAKLNATQLVNSMMYLMLWMLLYICSLVLIKSSICMTMFRIASANQVYRICIFILLGIVISTFLTTFIGVLLLCQPVEANWNTSLVLEGKATCASMDAMIGLSYASTAGSIATDMACAVLPGFILWRTQMKMRTKLWVSVLLSFGSLASISTIIRTPFIAYYLNPADNLAYHVGNITLWSNVETAIGLVAGSLPSLRRFILTAVKKPSTDSENNKSNDTPLDLVTFGGSTPVASGGPSGGRKSRNRSFKNPTDLGTSVATVHAHGDGDWRRLRDEASSYDESKSSQGGIRMDYTYEVELSQGPEHRPAGFVR</sequence>
<name>A0A1Y2D8P6_9PEZI</name>
<dbReference type="EMBL" id="MCFJ01000026">
    <property type="protein sequence ID" value="ORY55632.1"/>
    <property type="molecule type" value="Genomic_DNA"/>
</dbReference>
<dbReference type="OrthoDB" id="9976870at2759"/>
<feature type="domain" description="Rhodopsin" evidence="8">
    <location>
        <begin position="38"/>
        <end position="281"/>
    </location>
</feature>
<comment type="similarity">
    <text evidence="5">Belongs to the SAT4 family.</text>
</comment>
<comment type="caution">
    <text evidence="9">The sequence shown here is derived from an EMBL/GenBank/DDBJ whole genome shotgun (WGS) entry which is preliminary data.</text>
</comment>
<feature type="transmembrane region" description="Helical" evidence="7">
    <location>
        <begin position="250"/>
        <end position="271"/>
    </location>
</feature>
<feature type="transmembrane region" description="Helical" evidence="7">
    <location>
        <begin position="54"/>
        <end position="74"/>
    </location>
</feature>